<feature type="compositionally biased region" description="Low complexity" evidence="1">
    <location>
        <begin position="68"/>
        <end position="77"/>
    </location>
</feature>
<keyword evidence="3" id="KW-1185">Reference proteome</keyword>
<dbReference type="EMBL" id="MDYN01000042">
    <property type="protein sequence ID" value="OQD79861.1"/>
    <property type="molecule type" value="Genomic_DNA"/>
</dbReference>
<dbReference type="Proteomes" id="UP000191672">
    <property type="component" value="Unassembled WGS sequence"/>
</dbReference>
<dbReference type="AlphaFoldDB" id="A0A1V6PSF2"/>
<proteinExistence type="predicted"/>
<feature type="region of interest" description="Disordered" evidence="1">
    <location>
        <begin position="17"/>
        <end position="77"/>
    </location>
</feature>
<name>A0A1V6PSF2_9EURO</name>
<comment type="caution">
    <text evidence="2">The sequence shown here is derived from an EMBL/GenBank/DDBJ whole genome shotgun (WGS) entry which is preliminary data.</text>
</comment>
<evidence type="ECO:0000256" key="1">
    <source>
        <dbReference type="SAM" id="MobiDB-lite"/>
    </source>
</evidence>
<evidence type="ECO:0000313" key="2">
    <source>
        <dbReference type="EMBL" id="OQD79861.1"/>
    </source>
</evidence>
<organism evidence="2 3">
    <name type="scientific">Penicillium antarcticum</name>
    <dbReference type="NCBI Taxonomy" id="416450"/>
    <lineage>
        <taxon>Eukaryota</taxon>
        <taxon>Fungi</taxon>
        <taxon>Dikarya</taxon>
        <taxon>Ascomycota</taxon>
        <taxon>Pezizomycotina</taxon>
        <taxon>Eurotiomycetes</taxon>
        <taxon>Eurotiomycetidae</taxon>
        <taxon>Eurotiales</taxon>
        <taxon>Aspergillaceae</taxon>
        <taxon>Penicillium</taxon>
    </lineage>
</organism>
<sequence>MYTYTPTHRFLVLSAAESGPYDPSNKFLVLSPTESGPDPRVWEDQPQIETNSTEQSPKMTPSRARTNSSLSTSSSSSLSDLVATLPNGFLYLGHGKKHLYFGP</sequence>
<evidence type="ECO:0000313" key="3">
    <source>
        <dbReference type="Proteomes" id="UP000191672"/>
    </source>
</evidence>
<protein>
    <submittedName>
        <fullName evidence="2">Uncharacterized protein</fullName>
    </submittedName>
</protein>
<gene>
    <name evidence="2" type="ORF">PENANT_c042G04294</name>
</gene>
<feature type="compositionally biased region" description="Polar residues" evidence="1">
    <location>
        <begin position="47"/>
        <end position="67"/>
    </location>
</feature>
<reference evidence="3" key="1">
    <citation type="journal article" date="2017" name="Nat. Microbiol.">
        <title>Global analysis of biosynthetic gene clusters reveals vast potential of secondary metabolite production in Penicillium species.</title>
        <authorList>
            <person name="Nielsen J.C."/>
            <person name="Grijseels S."/>
            <person name="Prigent S."/>
            <person name="Ji B."/>
            <person name="Dainat J."/>
            <person name="Nielsen K.F."/>
            <person name="Frisvad J.C."/>
            <person name="Workman M."/>
            <person name="Nielsen J."/>
        </authorList>
    </citation>
    <scope>NUCLEOTIDE SEQUENCE [LARGE SCALE GENOMIC DNA]</scope>
    <source>
        <strain evidence="3">IBT 31811</strain>
    </source>
</reference>
<accession>A0A1V6PSF2</accession>